<gene>
    <name evidence="1" type="ORF">AMURIS_01976</name>
</gene>
<evidence type="ECO:0008006" key="3">
    <source>
        <dbReference type="Google" id="ProtNLM"/>
    </source>
</evidence>
<evidence type="ECO:0000313" key="2">
    <source>
        <dbReference type="Proteomes" id="UP000236311"/>
    </source>
</evidence>
<dbReference type="AlphaFoldDB" id="A0A2K4ZFM4"/>
<reference evidence="1 2" key="1">
    <citation type="submission" date="2018-01" db="EMBL/GenBank/DDBJ databases">
        <authorList>
            <person name="Gaut B.S."/>
            <person name="Morton B.R."/>
            <person name="Clegg M.T."/>
            <person name="Duvall M.R."/>
        </authorList>
    </citation>
    <scope>NUCLEOTIDE SEQUENCE [LARGE SCALE GENOMIC DNA]</scope>
    <source>
        <strain evidence="1">GP69</strain>
    </source>
</reference>
<name>A0A2K4ZFM4_9FIRM</name>
<dbReference type="RefSeq" id="WP_103239373.1">
    <property type="nucleotide sequence ID" value="NZ_JANJZD010000009.1"/>
</dbReference>
<accession>A0A2K4ZFM4</accession>
<organism evidence="1 2">
    <name type="scientific">Acetatifactor muris</name>
    <dbReference type="NCBI Taxonomy" id="879566"/>
    <lineage>
        <taxon>Bacteria</taxon>
        <taxon>Bacillati</taxon>
        <taxon>Bacillota</taxon>
        <taxon>Clostridia</taxon>
        <taxon>Lachnospirales</taxon>
        <taxon>Lachnospiraceae</taxon>
        <taxon>Acetatifactor</taxon>
    </lineage>
</organism>
<keyword evidence="2" id="KW-1185">Reference proteome</keyword>
<protein>
    <recommendedName>
        <fullName evidence="3">RES domain protein</fullName>
    </recommendedName>
</protein>
<evidence type="ECO:0000313" key="1">
    <source>
        <dbReference type="EMBL" id="SOY29261.1"/>
    </source>
</evidence>
<sequence>MDYSDRVLFELERLENICDRYKTELRFLSKRIRRDIWKDGNDYVLARILKSLNDSLEETYPDKADCTVDTVLDYTHTLGKYNIFINPKLDAGYYEKLIDDILLENAKVIIDEKWKNINASSDGSRTFLETFGEVFTQSIELRKEEFFRPLQKSDILCRVVDGWGHDTDRFIPWPNKAQNRWNPPGRTYLYLSFAESLQEYNAELSISEYVCLEEFRAKKGEKYSFCLFEKAKEGNILDLSYNDIDLGAFRRKLDNYKHGLEKVIFSEIISDPKKVERYRKNGRELKQAIKQKSESMVDHQIIADAVTKQYLKMVCNCIYKKVDEKDDDKKEEAYRSFHILSEYLESRGVTGIIYPCTRTDKVVGKNVVLFNIHDAIPIEGSIREIIY</sequence>
<proteinExistence type="predicted"/>
<dbReference type="Proteomes" id="UP000236311">
    <property type="component" value="Unassembled WGS sequence"/>
</dbReference>
<dbReference type="OrthoDB" id="2084362at2"/>
<dbReference type="EMBL" id="OFSM01000009">
    <property type="protein sequence ID" value="SOY29261.1"/>
    <property type="molecule type" value="Genomic_DNA"/>
</dbReference>